<name>A0A1X7LTV4_9BACL</name>
<dbReference type="Proteomes" id="UP000193834">
    <property type="component" value="Unassembled WGS sequence"/>
</dbReference>
<keyword evidence="2" id="KW-1185">Reference proteome</keyword>
<reference evidence="1 2" key="1">
    <citation type="submission" date="2017-04" db="EMBL/GenBank/DDBJ databases">
        <authorList>
            <person name="Afonso C.L."/>
            <person name="Miller P.J."/>
            <person name="Scott M.A."/>
            <person name="Spackman E."/>
            <person name="Goraichik I."/>
            <person name="Dimitrov K.M."/>
            <person name="Suarez D.L."/>
            <person name="Swayne D.E."/>
        </authorList>
    </citation>
    <scope>NUCLEOTIDE SEQUENCE [LARGE SCALE GENOMIC DNA]</scope>
    <source>
        <strain evidence="1 2">11</strain>
    </source>
</reference>
<evidence type="ECO:0000313" key="2">
    <source>
        <dbReference type="Proteomes" id="UP000193834"/>
    </source>
</evidence>
<organism evidence="1 2">
    <name type="scientific">Paenibacillus aquistagni</name>
    <dbReference type="NCBI Taxonomy" id="1852522"/>
    <lineage>
        <taxon>Bacteria</taxon>
        <taxon>Bacillati</taxon>
        <taxon>Bacillota</taxon>
        <taxon>Bacilli</taxon>
        <taxon>Bacillales</taxon>
        <taxon>Paenibacillaceae</taxon>
        <taxon>Paenibacillus</taxon>
    </lineage>
</organism>
<accession>A0A1X7LTV4</accession>
<dbReference type="AlphaFoldDB" id="A0A1X7LTV4"/>
<dbReference type="EMBL" id="FXAZ01000007">
    <property type="protein sequence ID" value="SMG56712.1"/>
    <property type="molecule type" value="Genomic_DNA"/>
</dbReference>
<protein>
    <submittedName>
        <fullName evidence="1">Uncharacterized protein</fullName>
    </submittedName>
</protein>
<gene>
    <name evidence="1" type="ORF">SAMN06295960_4224</name>
</gene>
<proteinExistence type="predicted"/>
<sequence length="38" mass="4243">MVLPFLLISGTMSRGITNSRNFNASIRVKKIDCTPVVY</sequence>
<evidence type="ECO:0000313" key="1">
    <source>
        <dbReference type="EMBL" id="SMG56712.1"/>
    </source>
</evidence>